<feature type="compositionally biased region" description="Basic and acidic residues" evidence="1">
    <location>
        <begin position="100"/>
        <end position="112"/>
    </location>
</feature>
<keyword evidence="3" id="KW-1185">Reference proteome</keyword>
<dbReference type="EMBL" id="JAXCGZ010008378">
    <property type="protein sequence ID" value="KAK7077704.1"/>
    <property type="molecule type" value="Genomic_DNA"/>
</dbReference>
<comment type="caution">
    <text evidence="2">The sequence shown here is derived from an EMBL/GenBank/DDBJ whole genome shotgun (WGS) entry which is preliminary data.</text>
</comment>
<dbReference type="GO" id="GO:0046982">
    <property type="term" value="F:protein heterodimerization activity"/>
    <property type="evidence" value="ECO:0007669"/>
    <property type="project" value="InterPro"/>
</dbReference>
<feature type="region of interest" description="Disordered" evidence="1">
    <location>
        <begin position="74"/>
        <end position="112"/>
    </location>
</feature>
<organism evidence="2 3">
    <name type="scientific">Halocaridina rubra</name>
    <name type="common">Hawaiian red shrimp</name>
    <dbReference type="NCBI Taxonomy" id="373956"/>
    <lineage>
        <taxon>Eukaryota</taxon>
        <taxon>Metazoa</taxon>
        <taxon>Ecdysozoa</taxon>
        <taxon>Arthropoda</taxon>
        <taxon>Crustacea</taxon>
        <taxon>Multicrustacea</taxon>
        <taxon>Malacostraca</taxon>
        <taxon>Eumalacostraca</taxon>
        <taxon>Eucarida</taxon>
        <taxon>Decapoda</taxon>
        <taxon>Pleocyemata</taxon>
        <taxon>Caridea</taxon>
        <taxon>Atyoidea</taxon>
        <taxon>Atyidae</taxon>
        <taxon>Halocaridina</taxon>
    </lineage>
</organism>
<dbReference type="InterPro" id="IPR009072">
    <property type="entry name" value="Histone-fold"/>
</dbReference>
<sequence>MKIPNNNVYENIIQGHTKKKVTIKRDAAAVLYLRYILYMKTLANEADRIAFSQRRRKLEVRDIVEAEQIIGHASETAYARSRHRARRTPTASPSASRHQRNTDSEKENDLSE</sequence>
<evidence type="ECO:0000256" key="1">
    <source>
        <dbReference type="SAM" id="MobiDB-lite"/>
    </source>
</evidence>
<accession>A0AAN8XGA8</accession>
<evidence type="ECO:0000313" key="2">
    <source>
        <dbReference type="EMBL" id="KAK7077704.1"/>
    </source>
</evidence>
<protein>
    <submittedName>
        <fullName evidence="2">Uncharacterized protein</fullName>
    </submittedName>
</protein>
<proteinExistence type="predicted"/>
<dbReference type="AlphaFoldDB" id="A0AAN8XGA8"/>
<evidence type="ECO:0000313" key="3">
    <source>
        <dbReference type="Proteomes" id="UP001381693"/>
    </source>
</evidence>
<dbReference type="Proteomes" id="UP001381693">
    <property type="component" value="Unassembled WGS sequence"/>
</dbReference>
<dbReference type="Gene3D" id="1.10.20.10">
    <property type="entry name" value="Histone, subunit A"/>
    <property type="match status" value="1"/>
</dbReference>
<dbReference type="SUPFAM" id="SSF47113">
    <property type="entry name" value="Histone-fold"/>
    <property type="match status" value="1"/>
</dbReference>
<name>A0AAN8XGA8_HALRR</name>
<gene>
    <name evidence="2" type="ORF">SK128_026378</name>
</gene>
<reference evidence="2 3" key="1">
    <citation type="submission" date="2023-11" db="EMBL/GenBank/DDBJ databases">
        <title>Halocaridina rubra genome assembly.</title>
        <authorList>
            <person name="Smith C."/>
        </authorList>
    </citation>
    <scope>NUCLEOTIDE SEQUENCE [LARGE SCALE GENOMIC DNA]</scope>
    <source>
        <strain evidence="2">EP-1</strain>
        <tissue evidence="2">Whole</tissue>
    </source>
</reference>